<sequence length="444" mass="48196">MDRSLGEASGIVEDVDEFLPGSSLAKDSRVVCRGRLPPRRMVKRVEDAPDFCVPHVSVDDQPWVGGFSFLEVDSFASLPRCRKNTEVGKRKYQSPFLGSVPQEGKARPLRLAGPASPVATPADSSLVDKKNETRELHRQQPDKMTPVPSVTDATFWRQQAAAHLLRDGGVDDVQSSLSGSCGKVFAEPCPVTGEHSLQRHPPSPGFYDEADDIVEDVDDFIFGSPLKRDLCVPVPRRPRQPPKATKTKGRFIAFSSILIPNLSLPGSTVDDTVDSSLVPRPQQHAVGVGAGRGSSKPLSGHSTLAPNAGVAEGELANLSLKSPSRERLVPQGRCPSLSSSRRPSFSRNRRRRRESVGEARRKLAERRSSKCTTKVGGSERNGSVFLRDVVTCGVARANESPRGASPCGDAKVTNCGTQGEDNYPVVFPPRRHSKIQENRAEMGR</sequence>
<feature type="compositionally biased region" description="Basic and acidic residues" evidence="1">
    <location>
        <begin position="126"/>
        <end position="141"/>
    </location>
</feature>
<evidence type="ECO:0000256" key="1">
    <source>
        <dbReference type="SAM" id="MobiDB-lite"/>
    </source>
</evidence>
<accession>A0A3R7LEY8</accession>
<feature type="compositionally biased region" description="Basic and acidic residues" evidence="1">
    <location>
        <begin position="434"/>
        <end position="444"/>
    </location>
</feature>
<feature type="region of interest" description="Disordered" evidence="1">
    <location>
        <begin position="98"/>
        <end position="148"/>
    </location>
</feature>
<keyword evidence="3" id="KW-1185">Reference proteome</keyword>
<comment type="caution">
    <text evidence="2">The sequence shown here is derived from an EMBL/GenBank/DDBJ whole genome shotgun (WGS) entry which is preliminary data.</text>
</comment>
<feature type="region of interest" description="Disordered" evidence="1">
    <location>
        <begin position="414"/>
        <end position="444"/>
    </location>
</feature>
<evidence type="ECO:0000313" key="3">
    <source>
        <dbReference type="Proteomes" id="UP000284403"/>
    </source>
</evidence>
<reference evidence="2 3" key="1">
    <citation type="journal article" date="2018" name="BMC Genomics">
        <title>Genomic comparison of Trypanosoma conorhini and Trypanosoma rangeli to Trypanosoma cruzi strains of high and low virulence.</title>
        <authorList>
            <person name="Bradwell K.R."/>
            <person name="Koparde V.N."/>
            <person name="Matveyev A.V."/>
            <person name="Serrano M.G."/>
            <person name="Alves J.M."/>
            <person name="Parikh H."/>
            <person name="Huang B."/>
            <person name="Lee V."/>
            <person name="Espinosa-Alvarez O."/>
            <person name="Ortiz P.A."/>
            <person name="Costa-Martins A.G."/>
            <person name="Teixeira M.M."/>
            <person name="Buck G.A."/>
        </authorList>
    </citation>
    <scope>NUCLEOTIDE SEQUENCE [LARGE SCALE GENOMIC DNA]</scope>
    <source>
        <strain evidence="2 3">025E</strain>
    </source>
</reference>
<gene>
    <name evidence="2" type="ORF">Tco025E_01921</name>
</gene>
<feature type="compositionally biased region" description="Polar residues" evidence="1">
    <location>
        <begin position="296"/>
        <end position="305"/>
    </location>
</feature>
<dbReference type="GeneID" id="40315532"/>
<dbReference type="OrthoDB" id="246641at2759"/>
<dbReference type="AlphaFoldDB" id="A0A3R7LEY8"/>
<evidence type="ECO:0000313" key="2">
    <source>
        <dbReference type="EMBL" id="RNF25917.1"/>
    </source>
</evidence>
<dbReference type="RefSeq" id="XP_029231123.1">
    <property type="nucleotide sequence ID" value="XM_029368857.1"/>
</dbReference>
<feature type="compositionally biased region" description="Basic and acidic residues" evidence="1">
    <location>
        <begin position="354"/>
        <end position="368"/>
    </location>
</feature>
<protein>
    <submittedName>
        <fullName evidence="2">Uncharacterized protein</fullName>
    </submittedName>
</protein>
<feature type="region of interest" description="Disordered" evidence="1">
    <location>
        <begin position="273"/>
        <end position="307"/>
    </location>
</feature>
<feature type="region of interest" description="Disordered" evidence="1">
    <location>
        <begin position="321"/>
        <end position="376"/>
    </location>
</feature>
<organism evidence="2 3">
    <name type="scientific">Trypanosoma conorhini</name>
    <dbReference type="NCBI Taxonomy" id="83891"/>
    <lineage>
        <taxon>Eukaryota</taxon>
        <taxon>Discoba</taxon>
        <taxon>Euglenozoa</taxon>
        <taxon>Kinetoplastea</taxon>
        <taxon>Metakinetoplastina</taxon>
        <taxon>Trypanosomatida</taxon>
        <taxon>Trypanosomatidae</taxon>
        <taxon>Trypanosoma</taxon>
    </lineage>
</organism>
<name>A0A3R7LEY8_9TRYP</name>
<dbReference type="EMBL" id="MKKU01000066">
    <property type="protein sequence ID" value="RNF25917.1"/>
    <property type="molecule type" value="Genomic_DNA"/>
</dbReference>
<proteinExistence type="predicted"/>
<feature type="compositionally biased region" description="Low complexity" evidence="1">
    <location>
        <begin position="333"/>
        <end position="346"/>
    </location>
</feature>
<dbReference type="Proteomes" id="UP000284403">
    <property type="component" value="Unassembled WGS sequence"/>
</dbReference>